<protein>
    <recommendedName>
        <fullName evidence="10">Dolichyl-diphosphooligosaccharide--protein glycosyltransferase subunit 1</fullName>
    </recommendedName>
</protein>
<dbReference type="Pfam" id="PF04597">
    <property type="entry name" value="Ribophorin_I"/>
    <property type="match status" value="1"/>
</dbReference>
<dbReference type="GO" id="GO:0018279">
    <property type="term" value="P:protein N-linked glycosylation via asparagine"/>
    <property type="evidence" value="ECO:0007669"/>
    <property type="project" value="TreeGrafter"/>
</dbReference>
<evidence type="ECO:0000313" key="11">
    <source>
        <dbReference type="EMBL" id="TRX97624.1"/>
    </source>
</evidence>
<comment type="subunit">
    <text evidence="10">Component of the oligosaccharyltransferase (OST) complex.</text>
</comment>
<dbReference type="AlphaFoldDB" id="A0A553IBP7"/>
<evidence type="ECO:0000256" key="7">
    <source>
        <dbReference type="ARBA" id="ARBA00022824"/>
    </source>
</evidence>
<keyword evidence="12" id="KW-1185">Reference proteome</keyword>
<evidence type="ECO:0000256" key="2">
    <source>
        <dbReference type="ARBA" id="ARBA00004115"/>
    </source>
</evidence>
<sequence>MKFTGIAAACLSLLSTACANTSAAGSASSKVVLPSTFKPPQVFNNANLVHIISLEKNYVKESINVLIENASPDPQDEYFLPFTSEQMEKIGGFEVKDRKNSGIVGFTIDAVEFDPSRQLDSDIQFYRIKLPAPLSPKDQQTLGISFYYLHALKPLPASIEQTDKQYLTYAFSAYCHSAYPTLKQKTEIKLPSADVPDYTKIAGNGETKEFPIKQGSKLTYGPFPEVPAGASSPATVRYEFNKPVTHVSQLERDVEVSHWGGNVAFEERYTLFHYGAKLSSQFSRVKWAQSQYFSPQTFALKEMKFVLGAGSKDAYFTDVIGNVSTSRFRVTKREAVLELKPRYPIFGDWKYPFTVGWNADSSNYLKKSGSKFLLKVPFIEGPKQAEGVEYEHVDVRVVLPEGAEAVNFYTTAPETSIIEHSVDIVRTYLDTVGRTVLTIKARNLVDELRDRELIVSYEYSTAAALRKPFVIFTSTMTVFVGMWLLSKLDVSFSTK</sequence>
<dbReference type="PANTHER" id="PTHR21049:SF0">
    <property type="entry name" value="DOLICHYL-DIPHOSPHOOLIGOSACCHARIDE--PROTEIN GLYCOSYLTRANSFERASE SUBUNIT 1"/>
    <property type="match status" value="1"/>
</dbReference>
<dbReference type="PANTHER" id="PTHR21049">
    <property type="entry name" value="RIBOPHORIN I"/>
    <property type="match status" value="1"/>
</dbReference>
<keyword evidence="9" id="KW-0472">Membrane</keyword>
<evidence type="ECO:0000256" key="10">
    <source>
        <dbReference type="RuleBase" id="RU361143"/>
    </source>
</evidence>
<comment type="subcellular location">
    <subcellularLocation>
        <location evidence="2 10">Endoplasmic reticulum membrane</location>
        <topology evidence="2 10">Single-pass type I membrane protein</topology>
    </subcellularLocation>
</comment>
<comment type="pathway">
    <text evidence="3 10">Protein modification; protein glycosylation.</text>
</comment>
<comment type="caution">
    <text evidence="11">The sequence shown here is derived from an EMBL/GenBank/DDBJ whole genome shotgun (WGS) entry which is preliminary data.</text>
</comment>
<dbReference type="EMBL" id="VFLP01000005">
    <property type="protein sequence ID" value="TRX97624.1"/>
    <property type="molecule type" value="Genomic_DNA"/>
</dbReference>
<evidence type="ECO:0000256" key="4">
    <source>
        <dbReference type="ARBA" id="ARBA00008905"/>
    </source>
</evidence>
<accession>A0A553IBP7</accession>
<dbReference type="Proteomes" id="UP000319160">
    <property type="component" value="Unassembled WGS sequence"/>
</dbReference>
<evidence type="ECO:0000256" key="9">
    <source>
        <dbReference type="ARBA" id="ARBA00023136"/>
    </source>
</evidence>
<evidence type="ECO:0000256" key="5">
    <source>
        <dbReference type="ARBA" id="ARBA00022692"/>
    </source>
</evidence>
<keyword evidence="6 10" id="KW-0732">Signal</keyword>
<gene>
    <name evidence="11" type="ORF">FHL15_001379</name>
</gene>
<keyword evidence="7 10" id="KW-0256">Endoplasmic reticulum</keyword>
<feature type="signal peptide" evidence="10">
    <location>
        <begin position="1"/>
        <end position="19"/>
    </location>
</feature>
<feature type="chain" id="PRO_5022272213" description="Dolichyl-diphosphooligosaccharide--protein glycosyltransferase subunit 1" evidence="10">
    <location>
        <begin position="20"/>
        <end position="495"/>
    </location>
</feature>
<proteinExistence type="inferred from homology"/>
<evidence type="ECO:0000256" key="3">
    <source>
        <dbReference type="ARBA" id="ARBA00004922"/>
    </source>
</evidence>
<evidence type="ECO:0000313" key="12">
    <source>
        <dbReference type="Proteomes" id="UP000319160"/>
    </source>
</evidence>
<reference evidence="12" key="1">
    <citation type="submission" date="2019-06" db="EMBL/GenBank/DDBJ databases">
        <title>Draft genome sequence of the griseofulvin-producing fungus Xylaria cubensis strain G536.</title>
        <authorList>
            <person name="Mead M.E."/>
            <person name="Raja H.A."/>
            <person name="Steenwyk J.L."/>
            <person name="Knowles S.L."/>
            <person name="Oberlies N.H."/>
            <person name="Rokas A."/>
        </authorList>
    </citation>
    <scope>NUCLEOTIDE SEQUENCE [LARGE SCALE GENOMIC DNA]</scope>
    <source>
        <strain evidence="12">G536</strain>
    </source>
</reference>
<comment type="similarity">
    <text evidence="4 10">Belongs to the OST1 family.</text>
</comment>
<organism evidence="11 12">
    <name type="scientific">Xylaria flabelliformis</name>
    <dbReference type="NCBI Taxonomy" id="2512241"/>
    <lineage>
        <taxon>Eukaryota</taxon>
        <taxon>Fungi</taxon>
        <taxon>Dikarya</taxon>
        <taxon>Ascomycota</taxon>
        <taxon>Pezizomycotina</taxon>
        <taxon>Sordariomycetes</taxon>
        <taxon>Xylariomycetidae</taxon>
        <taxon>Xylariales</taxon>
        <taxon>Xylariaceae</taxon>
        <taxon>Xylaria</taxon>
    </lineage>
</organism>
<keyword evidence="8" id="KW-1133">Transmembrane helix</keyword>
<dbReference type="GO" id="GO:0008250">
    <property type="term" value="C:oligosaccharyltransferase complex"/>
    <property type="evidence" value="ECO:0007669"/>
    <property type="project" value="UniProtKB-UniRule"/>
</dbReference>
<dbReference type="InterPro" id="IPR007676">
    <property type="entry name" value="Ribophorin_I"/>
</dbReference>
<evidence type="ECO:0000256" key="6">
    <source>
        <dbReference type="ARBA" id="ARBA00022729"/>
    </source>
</evidence>
<dbReference type="STRING" id="2512241.A0A553IBP7"/>
<dbReference type="PROSITE" id="PS51257">
    <property type="entry name" value="PROKAR_LIPOPROTEIN"/>
    <property type="match status" value="1"/>
</dbReference>
<comment type="function">
    <text evidence="1 10">Subunit of the oligosaccharyl transferase (OST) complex that catalyzes the initial transfer of a defined glycan (Glc(3)Man(9)GlcNAc(2) in eukaryotes) from the lipid carrier dolichol-pyrophosphate to an asparagine residue within an Asn-X-Ser/Thr consensus motif in nascent polypeptide chains, the first step in protein N-glycosylation. N-glycosylation occurs cotranslationally and the complex associates with the Sec61 complex at the channel-forming translocon complex that mediates protein translocation across the endoplasmic reticulum (ER). All subunits are required for a maximal enzyme activity.</text>
</comment>
<name>A0A553IBP7_9PEZI</name>
<keyword evidence="5" id="KW-0812">Transmembrane</keyword>
<dbReference type="OrthoDB" id="310030at2759"/>
<evidence type="ECO:0000256" key="8">
    <source>
        <dbReference type="ARBA" id="ARBA00022989"/>
    </source>
</evidence>
<dbReference type="UniPathway" id="UPA00378"/>
<evidence type="ECO:0000256" key="1">
    <source>
        <dbReference type="ARBA" id="ARBA00002791"/>
    </source>
</evidence>